<feature type="coiled-coil region" evidence="4">
    <location>
        <begin position="190"/>
        <end position="232"/>
    </location>
</feature>
<name>A0AAV2I3J0_LYMST</name>
<dbReference type="GO" id="GO:0005525">
    <property type="term" value="F:GTP binding"/>
    <property type="evidence" value="ECO:0007669"/>
    <property type="project" value="UniProtKB-KW"/>
</dbReference>
<dbReference type="PANTHER" id="PTHR10903">
    <property type="entry name" value="GTPASE, IMAP FAMILY MEMBER-RELATED"/>
    <property type="match status" value="1"/>
</dbReference>
<protein>
    <recommendedName>
        <fullName evidence="6">AIG1-type G domain-containing protein</fullName>
    </recommendedName>
</protein>
<dbReference type="Gene3D" id="3.40.50.300">
    <property type="entry name" value="P-loop containing nucleotide triphosphate hydrolases"/>
    <property type="match status" value="1"/>
</dbReference>
<evidence type="ECO:0000256" key="5">
    <source>
        <dbReference type="SAM" id="MobiDB-lite"/>
    </source>
</evidence>
<keyword evidence="8" id="KW-1185">Reference proteome</keyword>
<organism evidence="7 8">
    <name type="scientific">Lymnaea stagnalis</name>
    <name type="common">Great pond snail</name>
    <name type="synonym">Helix stagnalis</name>
    <dbReference type="NCBI Taxonomy" id="6523"/>
    <lineage>
        <taxon>Eukaryota</taxon>
        <taxon>Metazoa</taxon>
        <taxon>Spiralia</taxon>
        <taxon>Lophotrochozoa</taxon>
        <taxon>Mollusca</taxon>
        <taxon>Gastropoda</taxon>
        <taxon>Heterobranchia</taxon>
        <taxon>Euthyneura</taxon>
        <taxon>Panpulmonata</taxon>
        <taxon>Hygrophila</taxon>
        <taxon>Lymnaeoidea</taxon>
        <taxon>Lymnaeidae</taxon>
        <taxon>Lymnaea</taxon>
    </lineage>
</organism>
<keyword evidence="4" id="KW-0175">Coiled coil</keyword>
<accession>A0AAV2I3J0</accession>
<dbReference type="FunFam" id="3.40.50.300:FF:000840">
    <property type="entry name" value="Immune-associated nucleotide-binding protein 9"/>
    <property type="match status" value="1"/>
</dbReference>
<comment type="similarity">
    <text evidence="1">Belongs to the TRAFAC class TrmE-Era-EngA-EngB-Septin-like GTPase superfamily. AIG1/Toc34/Toc159-like paraseptin GTPase family. IAN subfamily.</text>
</comment>
<evidence type="ECO:0000256" key="3">
    <source>
        <dbReference type="ARBA" id="ARBA00023134"/>
    </source>
</evidence>
<dbReference type="AlphaFoldDB" id="A0AAV2I3J0"/>
<dbReference type="InterPro" id="IPR045058">
    <property type="entry name" value="GIMA/IAN/Toc"/>
</dbReference>
<feature type="region of interest" description="Disordered" evidence="5">
    <location>
        <begin position="371"/>
        <end position="400"/>
    </location>
</feature>
<feature type="domain" description="AIG1-type G" evidence="6">
    <location>
        <begin position="7"/>
        <end position="223"/>
    </location>
</feature>
<dbReference type="Proteomes" id="UP001497497">
    <property type="component" value="Unassembled WGS sequence"/>
</dbReference>
<evidence type="ECO:0000256" key="1">
    <source>
        <dbReference type="ARBA" id="ARBA00008535"/>
    </source>
</evidence>
<dbReference type="SUPFAM" id="SSF52540">
    <property type="entry name" value="P-loop containing nucleoside triphosphate hydrolases"/>
    <property type="match status" value="1"/>
</dbReference>
<gene>
    <name evidence="7" type="ORF">GSLYS_00013474001</name>
</gene>
<dbReference type="PANTHER" id="PTHR10903:SF184">
    <property type="entry name" value="GTP-BINDING PROTEIN A"/>
    <property type="match status" value="1"/>
</dbReference>
<dbReference type="Pfam" id="PF04548">
    <property type="entry name" value="AIG1"/>
    <property type="match status" value="1"/>
</dbReference>
<reference evidence="7 8" key="1">
    <citation type="submission" date="2024-04" db="EMBL/GenBank/DDBJ databases">
        <authorList>
            <consortium name="Genoscope - CEA"/>
            <person name="William W."/>
        </authorList>
    </citation>
    <scope>NUCLEOTIDE SEQUENCE [LARGE SCALE GENOMIC DNA]</scope>
</reference>
<sequence length="457" mass="52644">MSENIPDSSLDILLMGRTGNGKSSTGNAILMKKAFTANANVQSLTVEACLDFSEFKGRALKVVDSPGLGDNRIDKVADVKQLVEAVKFAIAGNPNGYHAILYVIKYGGRYSKEDVETLKHLKKIMGNDFIRNHGILVLTCGDSFESDPEVKRDNLSFEDWVDQQVEPNFQELIKECKKRVILFDNRAENREKQERQVANLITMIDKLSKNGLRYTNKEFQQAEKERERLIRKLGRPYLKDEYMKELALITSCFSKMGSTNDDEDLENLQKLSLRAQELHLKIVAVDKNTDALKSAITTVINTKATIDSEIAKKSFQCVQVKQQAEEKRKIEEEALKLEKERAEFEAQKKLENERIMRLKEEEAMIARKKLEEKEEEERKRMKEEEEKLKQKEEEMRQQEIKRLQDMVTAAEESKKRAEAMEREYQELKKSSSQGIISTVANFVSNLAPVKAITSWFW</sequence>
<dbReference type="EMBL" id="CAXITT010000353">
    <property type="protein sequence ID" value="CAL1539741.1"/>
    <property type="molecule type" value="Genomic_DNA"/>
</dbReference>
<evidence type="ECO:0000313" key="8">
    <source>
        <dbReference type="Proteomes" id="UP001497497"/>
    </source>
</evidence>
<dbReference type="InterPro" id="IPR006703">
    <property type="entry name" value="G_AIG1"/>
</dbReference>
<dbReference type="InterPro" id="IPR027417">
    <property type="entry name" value="P-loop_NTPase"/>
</dbReference>
<proteinExistence type="inferred from homology"/>
<evidence type="ECO:0000313" key="7">
    <source>
        <dbReference type="EMBL" id="CAL1539741.1"/>
    </source>
</evidence>
<dbReference type="PROSITE" id="PS51720">
    <property type="entry name" value="G_AIG1"/>
    <property type="match status" value="1"/>
</dbReference>
<evidence type="ECO:0000259" key="6">
    <source>
        <dbReference type="PROSITE" id="PS51720"/>
    </source>
</evidence>
<keyword evidence="2" id="KW-0547">Nucleotide-binding</keyword>
<evidence type="ECO:0000256" key="2">
    <source>
        <dbReference type="ARBA" id="ARBA00022741"/>
    </source>
</evidence>
<comment type="caution">
    <text evidence="7">The sequence shown here is derived from an EMBL/GenBank/DDBJ whole genome shotgun (WGS) entry which is preliminary data.</text>
</comment>
<evidence type="ECO:0000256" key="4">
    <source>
        <dbReference type="SAM" id="Coils"/>
    </source>
</evidence>
<keyword evidence="3" id="KW-0342">GTP-binding</keyword>